<evidence type="ECO:0000313" key="8">
    <source>
        <dbReference type="EMBL" id="NYE72054.1"/>
    </source>
</evidence>
<feature type="domain" description="SaeA third Fn3-like" evidence="5">
    <location>
        <begin position="419"/>
        <end position="518"/>
    </location>
</feature>
<dbReference type="Pfam" id="PF25836">
    <property type="entry name" value="Fn3_SaeA_6th"/>
    <property type="match status" value="1"/>
</dbReference>
<comment type="caution">
    <text evidence="8">The sequence shown here is derived from an EMBL/GenBank/DDBJ whole genome shotgun (WGS) entry which is preliminary data.</text>
</comment>
<evidence type="ECO:0000259" key="2">
    <source>
        <dbReference type="Pfam" id="PF25831"/>
    </source>
</evidence>
<dbReference type="Pfam" id="PF25835">
    <property type="entry name" value="Fn3_SaeA_5th"/>
    <property type="match status" value="1"/>
</dbReference>
<evidence type="ECO:0000259" key="3">
    <source>
        <dbReference type="Pfam" id="PF25832"/>
    </source>
</evidence>
<keyword evidence="9" id="KW-1185">Reference proteome</keyword>
<evidence type="ECO:0000259" key="5">
    <source>
        <dbReference type="Pfam" id="PF25834"/>
    </source>
</evidence>
<name>A0A7Y9I845_9ACTN</name>
<feature type="domain" description="SaeA fourth Fn3-like" evidence="6">
    <location>
        <begin position="526"/>
        <end position="611"/>
    </location>
</feature>
<proteinExistence type="predicted"/>
<protein>
    <submittedName>
        <fullName evidence="8">Uncharacterized protein</fullName>
    </submittedName>
</protein>
<feature type="domain" description="SaeA N-terminal" evidence="2">
    <location>
        <begin position="15"/>
        <end position="73"/>
    </location>
</feature>
<dbReference type="Proteomes" id="UP000569914">
    <property type="component" value="Unassembled WGS sequence"/>
</dbReference>
<dbReference type="AlphaFoldDB" id="A0A7Y9I845"/>
<gene>
    <name evidence="8" type="ORF">BKA15_003383</name>
</gene>
<dbReference type="InterPro" id="IPR058691">
    <property type="entry name" value="Fn3_SaeA_1st"/>
</dbReference>
<evidence type="ECO:0000259" key="4">
    <source>
        <dbReference type="Pfam" id="PF25833"/>
    </source>
</evidence>
<reference evidence="8 9" key="1">
    <citation type="submission" date="2020-07" db="EMBL/GenBank/DDBJ databases">
        <title>Sequencing the genomes of 1000 actinobacteria strains.</title>
        <authorList>
            <person name="Klenk H.-P."/>
        </authorList>
    </citation>
    <scope>NUCLEOTIDE SEQUENCE [LARGE SCALE GENOMIC DNA]</scope>
    <source>
        <strain evidence="8 9">DSM 22083</strain>
    </source>
</reference>
<evidence type="ECO:0000313" key="9">
    <source>
        <dbReference type="Proteomes" id="UP000569914"/>
    </source>
</evidence>
<feature type="domain" description="SaeA first Fn3-like" evidence="3">
    <location>
        <begin position="218"/>
        <end position="308"/>
    </location>
</feature>
<dbReference type="RefSeq" id="WP_179752621.1">
    <property type="nucleotide sequence ID" value="NZ_JACCBU010000001.1"/>
</dbReference>
<dbReference type="InterPro" id="IPR058696">
    <property type="entry name" value="Fn3_SaeA_5th"/>
</dbReference>
<dbReference type="InterPro" id="IPR058692">
    <property type="entry name" value="Fn3_SaeA_2nd"/>
</dbReference>
<evidence type="ECO:0000259" key="7">
    <source>
        <dbReference type="Pfam" id="PF25836"/>
    </source>
</evidence>
<feature type="compositionally biased region" description="Low complexity" evidence="1">
    <location>
        <begin position="136"/>
        <end position="149"/>
    </location>
</feature>
<feature type="region of interest" description="Disordered" evidence="1">
    <location>
        <begin position="76"/>
        <end position="188"/>
    </location>
</feature>
<dbReference type="Pfam" id="PF25834">
    <property type="entry name" value="Fn3_SaeA_4th"/>
    <property type="match status" value="1"/>
</dbReference>
<evidence type="ECO:0000259" key="6">
    <source>
        <dbReference type="Pfam" id="PF25835"/>
    </source>
</evidence>
<dbReference type="EMBL" id="JACCBU010000001">
    <property type="protein sequence ID" value="NYE72054.1"/>
    <property type="molecule type" value="Genomic_DNA"/>
</dbReference>
<accession>A0A7Y9I845</accession>
<evidence type="ECO:0000256" key="1">
    <source>
        <dbReference type="SAM" id="MobiDB-lite"/>
    </source>
</evidence>
<dbReference type="Pfam" id="PF25833">
    <property type="entry name" value="Fn3_SaeA_3rd"/>
    <property type="match status" value="1"/>
</dbReference>
<dbReference type="InterPro" id="IPR058693">
    <property type="entry name" value="Fn3_SaeA_3rd"/>
</dbReference>
<dbReference type="Pfam" id="PF25831">
    <property type="entry name" value="SaeA_1st"/>
    <property type="match status" value="1"/>
</dbReference>
<dbReference type="InterPro" id="IPR058694">
    <property type="entry name" value="Fn3_SaeA_4th"/>
</dbReference>
<feature type="domain" description="SaeA second Fn3-like" evidence="4">
    <location>
        <begin position="312"/>
        <end position="403"/>
    </location>
</feature>
<dbReference type="InterPro" id="IPR058695">
    <property type="entry name" value="SaeA_N"/>
</dbReference>
<dbReference type="Pfam" id="PF25832">
    <property type="entry name" value="Fn3_SaeA_2nd"/>
    <property type="match status" value="1"/>
</dbReference>
<organism evidence="8 9">
    <name type="scientific">Microlunatus parietis</name>
    <dbReference type="NCBI Taxonomy" id="682979"/>
    <lineage>
        <taxon>Bacteria</taxon>
        <taxon>Bacillati</taxon>
        <taxon>Actinomycetota</taxon>
        <taxon>Actinomycetes</taxon>
        <taxon>Propionibacteriales</taxon>
        <taxon>Propionibacteriaceae</taxon>
        <taxon>Microlunatus</taxon>
    </lineage>
</organism>
<feature type="domain" description="SaeA fifth Fn3-like" evidence="7">
    <location>
        <begin position="616"/>
        <end position="737"/>
    </location>
</feature>
<sequence>MDDHTLGGAPVDPTFERLKAWRDREVLESRLQLGEIKDTYLRAVARSGQRRAAEIAAMLPAALRKYAPDLERLVATPAAGPSTPTMPADPTDTPVTAVQHPTTPSFPEPVEGPSPEHSQPTPPEQQPTRPEPVERPCPSTTPSASTSSARVEVPPTEPDGYGLEQPGPRRAAEQHQPAGVQPPDLAAGFAPYEFGSDLDAAGFGGGAVPSTVALRSLTGSDGVRLAWDQPDGLAGATAYRVVASDEHRPYSPDRADLVAVVLGDAERSTLDTRPFTAAIRYYQVWCNTGPTLALARRGQPRLIAEKAVVSRVVDVELREDEGRVIGQWSVWYGIDRVHIYRTPVERARPGQPDPQYRILAAEPNLGGFVDNDAERGRRYLYQFCTEATVDGVPQLSGAVTVEVGVSAVVDPIDDLEVSQHGNDDDWQFDLLWSPQPAGRVFVYRTENRPLAGAEHGSHPESALPQMNLADADRLAHPISPQPDGRVGMRNVPWPRRWDRAYFTPVVVLDGIARVGRTVPAVRVRPVHDPVIVERCDQQVLKFGWPPGAATVLAEILQGGDVTGTVECSTDLYNQLGGVQFARPLPNRGATVRITGVSFVGGERRESVPVEVRYPGLMRIRYGLELRRTLLLKPDRVLIRLSSESDITNCPPLVLVHHPTRLPLHPGDGQQLEVTEDIEEVTRPVLRFRPDGIGTRPGAVAWKASVRGRTGYVRLFADLPPERTSLVAILDPPVDSLRLG</sequence>
<feature type="compositionally biased region" description="Low complexity" evidence="1">
    <location>
        <begin position="81"/>
        <end position="98"/>
    </location>
</feature>